<protein>
    <submittedName>
        <fullName evidence="2">Uncharacterized protein</fullName>
    </submittedName>
</protein>
<name>A0A1B0BWK9_9MUSC</name>
<keyword evidence="3" id="KW-1185">Reference proteome</keyword>
<proteinExistence type="predicted"/>
<dbReference type="Proteomes" id="UP000092460">
    <property type="component" value="Unassembled WGS sequence"/>
</dbReference>
<dbReference type="AlphaFoldDB" id="A0A1B0BWK9"/>
<reference evidence="3" key="1">
    <citation type="submission" date="2015-01" db="EMBL/GenBank/DDBJ databases">
        <authorList>
            <person name="Aksoy S."/>
            <person name="Warren W."/>
            <person name="Wilson R.K."/>
        </authorList>
    </citation>
    <scope>NUCLEOTIDE SEQUENCE [LARGE SCALE GENOMIC DNA]</scope>
    <source>
        <strain evidence="3">IAEA</strain>
    </source>
</reference>
<feature type="transmembrane region" description="Helical" evidence="1">
    <location>
        <begin position="55"/>
        <end position="72"/>
    </location>
</feature>
<keyword evidence="1" id="KW-0472">Membrane</keyword>
<organism evidence="2 3">
    <name type="scientific">Glossina palpalis gambiensis</name>
    <dbReference type="NCBI Taxonomy" id="67801"/>
    <lineage>
        <taxon>Eukaryota</taxon>
        <taxon>Metazoa</taxon>
        <taxon>Ecdysozoa</taxon>
        <taxon>Arthropoda</taxon>
        <taxon>Hexapoda</taxon>
        <taxon>Insecta</taxon>
        <taxon>Pterygota</taxon>
        <taxon>Neoptera</taxon>
        <taxon>Endopterygota</taxon>
        <taxon>Diptera</taxon>
        <taxon>Brachycera</taxon>
        <taxon>Muscomorpha</taxon>
        <taxon>Hippoboscoidea</taxon>
        <taxon>Glossinidae</taxon>
        <taxon>Glossina</taxon>
    </lineage>
</organism>
<dbReference type="EMBL" id="JXJN01021854">
    <property type="status" value="NOT_ANNOTATED_CDS"/>
    <property type="molecule type" value="Genomic_DNA"/>
</dbReference>
<evidence type="ECO:0000256" key="1">
    <source>
        <dbReference type="SAM" id="Phobius"/>
    </source>
</evidence>
<dbReference type="VEuPathDB" id="VectorBase:GPPI042782"/>
<reference evidence="2" key="2">
    <citation type="submission" date="2020-05" db="UniProtKB">
        <authorList>
            <consortium name="EnsemblMetazoa"/>
        </authorList>
    </citation>
    <scope>IDENTIFICATION</scope>
    <source>
        <strain evidence="2">IAEA</strain>
    </source>
</reference>
<dbReference type="EnsemblMetazoa" id="GPPI042782-RA">
    <property type="protein sequence ID" value="GPPI042782-PA"/>
    <property type="gene ID" value="GPPI042782"/>
</dbReference>
<accession>A0A1B0BWK9</accession>
<keyword evidence="1" id="KW-0812">Transmembrane</keyword>
<keyword evidence="1" id="KW-1133">Transmembrane helix</keyword>
<evidence type="ECO:0000313" key="3">
    <source>
        <dbReference type="Proteomes" id="UP000092460"/>
    </source>
</evidence>
<evidence type="ECO:0000313" key="2">
    <source>
        <dbReference type="EnsemblMetazoa" id="GPPI042782-PA"/>
    </source>
</evidence>
<sequence>MRGIKLRGPQRLVGRRRSTRYEATYLRVADFDKAFSLSRSAFVEPIIMSSTQNRTLVYIVIMLQLIISLRGITATPTKRSSRAKQ</sequence>